<dbReference type="EMBL" id="CAJOBG010110114">
    <property type="protein sequence ID" value="CAF4737282.1"/>
    <property type="molecule type" value="Genomic_DNA"/>
</dbReference>
<keyword evidence="2" id="KW-1185">Reference proteome</keyword>
<feature type="non-terminal residue" evidence="1">
    <location>
        <position position="47"/>
    </location>
</feature>
<evidence type="ECO:0000313" key="1">
    <source>
        <dbReference type="EMBL" id="CAF4737282.1"/>
    </source>
</evidence>
<protein>
    <submittedName>
        <fullName evidence="1">Uncharacterized protein</fullName>
    </submittedName>
</protein>
<evidence type="ECO:0000313" key="2">
    <source>
        <dbReference type="Proteomes" id="UP000663866"/>
    </source>
</evidence>
<reference evidence="1" key="1">
    <citation type="submission" date="2021-02" db="EMBL/GenBank/DDBJ databases">
        <authorList>
            <person name="Nowell W R."/>
        </authorList>
    </citation>
    <scope>NUCLEOTIDE SEQUENCE</scope>
</reference>
<sequence>MSSRHDRTLQQKVELINDNVDGNGLSQRKFEHLVECDIKEQYSDYDD</sequence>
<organism evidence="1 2">
    <name type="scientific">Rotaria magnacalcarata</name>
    <dbReference type="NCBI Taxonomy" id="392030"/>
    <lineage>
        <taxon>Eukaryota</taxon>
        <taxon>Metazoa</taxon>
        <taxon>Spiralia</taxon>
        <taxon>Gnathifera</taxon>
        <taxon>Rotifera</taxon>
        <taxon>Eurotatoria</taxon>
        <taxon>Bdelloidea</taxon>
        <taxon>Philodinida</taxon>
        <taxon>Philodinidae</taxon>
        <taxon>Rotaria</taxon>
    </lineage>
</organism>
<proteinExistence type="predicted"/>
<comment type="caution">
    <text evidence="1">The sequence shown here is derived from an EMBL/GenBank/DDBJ whole genome shotgun (WGS) entry which is preliminary data.</text>
</comment>
<accession>A0A821KDE7</accession>
<dbReference type="AlphaFoldDB" id="A0A821KDE7"/>
<gene>
    <name evidence="1" type="ORF">OVN521_LOCUS49677</name>
</gene>
<name>A0A821KDE7_9BILA</name>
<dbReference type="Proteomes" id="UP000663866">
    <property type="component" value="Unassembled WGS sequence"/>
</dbReference>